<dbReference type="InterPro" id="IPR008915">
    <property type="entry name" value="Peptidase_M50"/>
</dbReference>
<keyword evidence="5 11" id="KW-0812">Transmembrane</keyword>
<evidence type="ECO:0000256" key="11">
    <source>
        <dbReference type="RuleBase" id="RU362031"/>
    </source>
</evidence>
<dbReference type="Pfam" id="PF02163">
    <property type="entry name" value="Peptidase_M50"/>
    <property type="match status" value="1"/>
</dbReference>
<protein>
    <recommendedName>
        <fullName evidence="11">Zinc metalloprotease</fullName>
        <ecNumber evidence="11">3.4.24.-</ecNumber>
    </recommendedName>
</protein>
<keyword evidence="4" id="KW-0645">Protease</keyword>
<dbReference type="InterPro" id="IPR041489">
    <property type="entry name" value="PDZ_6"/>
</dbReference>
<keyword evidence="7 11" id="KW-0862">Zinc</keyword>
<dbReference type="CDD" id="cd23081">
    <property type="entry name" value="cpPDZ_EcRseP-like"/>
    <property type="match status" value="1"/>
</dbReference>
<comment type="similarity">
    <text evidence="3 11">Belongs to the peptidase M50B family.</text>
</comment>
<evidence type="ECO:0000256" key="3">
    <source>
        <dbReference type="ARBA" id="ARBA00007931"/>
    </source>
</evidence>
<organism evidence="14 15">
    <name type="scientific">Bombella saccharophila</name>
    <dbReference type="NCBI Taxonomy" id="2967338"/>
    <lineage>
        <taxon>Bacteria</taxon>
        <taxon>Pseudomonadati</taxon>
        <taxon>Pseudomonadota</taxon>
        <taxon>Alphaproteobacteria</taxon>
        <taxon>Acetobacterales</taxon>
        <taxon>Acetobacteraceae</taxon>
        <taxon>Bombella</taxon>
    </lineage>
</organism>
<dbReference type="Pfam" id="PF17820">
    <property type="entry name" value="PDZ_6"/>
    <property type="match status" value="1"/>
</dbReference>
<keyword evidence="8 11" id="KW-1133">Transmembrane helix</keyword>
<dbReference type="InterPro" id="IPR004387">
    <property type="entry name" value="Pept_M50_Zn"/>
</dbReference>
<feature type="transmembrane region" description="Helical" evidence="11">
    <location>
        <begin position="7"/>
        <end position="29"/>
    </location>
</feature>
<evidence type="ECO:0000256" key="10">
    <source>
        <dbReference type="ARBA" id="ARBA00023136"/>
    </source>
</evidence>
<keyword evidence="11" id="KW-0479">Metal-binding</keyword>
<evidence type="ECO:0000256" key="8">
    <source>
        <dbReference type="ARBA" id="ARBA00022989"/>
    </source>
</evidence>
<evidence type="ECO:0000256" key="7">
    <source>
        <dbReference type="ARBA" id="ARBA00022833"/>
    </source>
</evidence>
<keyword evidence="15" id="KW-1185">Reference proteome</keyword>
<dbReference type="Proteomes" id="UP001165648">
    <property type="component" value="Unassembled WGS sequence"/>
</dbReference>
<evidence type="ECO:0000256" key="6">
    <source>
        <dbReference type="ARBA" id="ARBA00022801"/>
    </source>
</evidence>
<name>A0ABT3W6C6_9PROT</name>
<comment type="caution">
    <text evidence="14">The sequence shown here is derived from an EMBL/GenBank/DDBJ whole genome shotgun (WGS) entry which is preliminary data.</text>
</comment>
<dbReference type="CDD" id="cd06163">
    <property type="entry name" value="S2P-M50_PDZ_RseP-like"/>
    <property type="match status" value="1"/>
</dbReference>
<feature type="transmembrane region" description="Helical" evidence="11">
    <location>
        <begin position="327"/>
        <end position="345"/>
    </location>
</feature>
<feature type="domain" description="Peptidase M50" evidence="12">
    <location>
        <begin position="11"/>
        <end position="339"/>
    </location>
</feature>
<evidence type="ECO:0000259" key="12">
    <source>
        <dbReference type="Pfam" id="PF02163"/>
    </source>
</evidence>
<reference evidence="14 15" key="1">
    <citation type="submission" date="2022-07" db="EMBL/GenBank/DDBJ databases">
        <title>Bombella genomes.</title>
        <authorList>
            <person name="Harer L."/>
            <person name="Styblova S."/>
            <person name="Ehrmann M."/>
        </authorList>
    </citation>
    <scope>NUCLEOTIDE SEQUENCE [LARGE SCALE GENOMIC DNA]</scope>
    <source>
        <strain evidence="14 15">TMW 2.2558</strain>
    </source>
</reference>
<dbReference type="GO" id="GO:0008237">
    <property type="term" value="F:metallopeptidase activity"/>
    <property type="evidence" value="ECO:0007669"/>
    <property type="project" value="UniProtKB-KW"/>
</dbReference>
<keyword evidence="10 11" id="KW-0472">Membrane</keyword>
<evidence type="ECO:0000256" key="2">
    <source>
        <dbReference type="ARBA" id="ARBA00004141"/>
    </source>
</evidence>
<dbReference type="InterPro" id="IPR036034">
    <property type="entry name" value="PDZ_sf"/>
</dbReference>
<evidence type="ECO:0000256" key="9">
    <source>
        <dbReference type="ARBA" id="ARBA00023049"/>
    </source>
</evidence>
<evidence type="ECO:0000256" key="4">
    <source>
        <dbReference type="ARBA" id="ARBA00022670"/>
    </source>
</evidence>
<evidence type="ECO:0000313" key="14">
    <source>
        <dbReference type="EMBL" id="MCX5613890.1"/>
    </source>
</evidence>
<keyword evidence="6 11" id="KW-0378">Hydrolase</keyword>
<sequence>MMHTVHTVIAGLVVFGIVVFVHEMGHYLAARWRGVQVDVFSIGFGPVLTSWQDRVGTKWQISLLPLGGYVKLHGFENRPDAPAEEGDENAFNRKSVLSRALVTVAGPVFNFLLTIILFAVLLSCFGKPEAKPDIGSLAPNGAASRAGLKLGDEITKLDGHRILSIGDIQAQVAAHPGAVMQVSVMREGKELELPVTLDRLTQDGHEVGRLGVGFMLKHGAPLPVYKAIPAAFGQTWDMCANMLEGIWQIVSGQRSAKQLSGTIGIIHMSGQAVDYGMASAIGFVALLSLNLGLINLFPVPMLDGGHLLFYGCEAILGRPLSERTQGYALQFGLLLVVALFVFSTVNDLRGLGVFHWLFAHRG</sequence>
<evidence type="ECO:0000256" key="1">
    <source>
        <dbReference type="ARBA" id="ARBA00001947"/>
    </source>
</evidence>
<dbReference type="PANTHER" id="PTHR42837:SF2">
    <property type="entry name" value="MEMBRANE METALLOPROTEASE ARASP2, CHLOROPLASTIC-RELATED"/>
    <property type="match status" value="1"/>
</dbReference>
<evidence type="ECO:0000313" key="15">
    <source>
        <dbReference type="Proteomes" id="UP001165648"/>
    </source>
</evidence>
<gene>
    <name evidence="14" type="primary">rseP</name>
    <name evidence="14" type="ORF">NQF64_01310</name>
</gene>
<dbReference type="EC" id="3.4.24.-" evidence="11"/>
<comment type="cofactor">
    <cofactor evidence="1 11">
        <name>Zn(2+)</name>
        <dbReference type="ChEBI" id="CHEBI:29105"/>
    </cofactor>
</comment>
<dbReference type="NCBIfam" id="TIGR00054">
    <property type="entry name" value="RIP metalloprotease RseP"/>
    <property type="match status" value="1"/>
</dbReference>
<dbReference type="SUPFAM" id="SSF50156">
    <property type="entry name" value="PDZ domain-like"/>
    <property type="match status" value="1"/>
</dbReference>
<feature type="transmembrane region" description="Helical" evidence="11">
    <location>
        <begin position="275"/>
        <end position="297"/>
    </location>
</feature>
<dbReference type="Gene3D" id="2.30.42.10">
    <property type="match status" value="1"/>
</dbReference>
<dbReference type="RefSeq" id="WP_266106222.1">
    <property type="nucleotide sequence ID" value="NZ_JANIDW010000001.1"/>
</dbReference>
<feature type="transmembrane region" description="Helical" evidence="11">
    <location>
        <begin position="100"/>
        <end position="122"/>
    </location>
</feature>
<dbReference type="EMBL" id="JANIDW010000001">
    <property type="protein sequence ID" value="MCX5613890.1"/>
    <property type="molecule type" value="Genomic_DNA"/>
</dbReference>
<proteinExistence type="inferred from homology"/>
<evidence type="ECO:0000259" key="13">
    <source>
        <dbReference type="Pfam" id="PF17820"/>
    </source>
</evidence>
<dbReference type="PANTHER" id="PTHR42837">
    <property type="entry name" value="REGULATOR OF SIGMA-E PROTEASE RSEP"/>
    <property type="match status" value="1"/>
</dbReference>
<feature type="domain" description="PDZ" evidence="13">
    <location>
        <begin position="136"/>
        <end position="181"/>
    </location>
</feature>
<evidence type="ECO:0000256" key="5">
    <source>
        <dbReference type="ARBA" id="ARBA00022692"/>
    </source>
</evidence>
<comment type="subcellular location">
    <subcellularLocation>
        <location evidence="2">Membrane</location>
        <topology evidence="2">Multi-pass membrane protein</topology>
    </subcellularLocation>
</comment>
<accession>A0ABT3W6C6</accession>
<keyword evidence="9 11" id="KW-0482">Metalloprotease</keyword>